<feature type="transmembrane region" description="Helical" evidence="2">
    <location>
        <begin position="20"/>
        <end position="41"/>
    </location>
</feature>
<dbReference type="Pfam" id="PF13639">
    <property type="entry name" value="zf-RING_2"/>
    <property type="match status" value="1"/>
</dbReference>
<gene>
    <name evidence="4" type="ORF">FNV43_RR11661</name>
</gene>
<evidence type="ECO:0000259" key="3">
    <source>
        <dbReference type="PROSITE" id="PS50089"/>
    </source>
</evidence>
<dbReference type="OrthoDB" id="8062037at2759"/>
<dbReference type="InterPro" id="IPR013083">
    <property type="entry name" value="Znf_RING/FYVE/PHD"/>
</dbReference>
<dbReference type="CDD" id="cd16461">
    <property type="entry name" value="RING-H2_EL5-like"/>
    <property type="match status" value="1"/>
</dbReference>
<dbReference type="SUPFAM" id="SSF57850">
    <property type="entry name" value="RING/U-box"/>
    <property type="match status" value="1"/>
</dbReference>
<dbReference type="PROSITE" id="PS50089">
    <property type="entry name" value="ZF_RING_2"/>
    <property type="match status" value="1"/>
</dbReference>
<keyword evidence="1" id="KW-0862">Zinc</keyword>
<dbReference type="PANTHER" id="PTHR46719:SF7">
    <property type="entry name" value="RING-H2 FINGER PROTEIN ATL71-RELATED"/>
    <property type="match status" value="1"/>
</dbReference>
<dbReference type="Proteomes" id="UP000796880">
    <property type="component" value="Unassembled WGS sequence"/>
</dbReference>
<proteinExistence type="predicted"/>
<reference evidence="4" key="1">
    <citation type="submission" date="2020-03" db="EMBL/GenBank/DDBJ databases">
        <title>A high-quality chromosome-level genome assembly of a woody plant with both climbing and erect habits, Rhamnella rubrinervis.</title>
        <authorList>
            <person name="Lu Z."/>
            <person name="Yang Y."/>
            <person name="Zhu X."/>
            <person name="Sun Y."/>
        </authorList>
    </citation>
    <scope>NUCLEOTIDE SEQUENCE</scope>
    <source>
        <strain evidence="4">BYM</strain>
        <tissue evidence="4">Leaf</tissue>
    </source>
</reference>
<evidence type="ECO:0000256" key="1">
    <source>
        <dbReference type="PROSITE-ProRule" id="PRU00175"/>
    </source>
</evidence>
<dbReference type="InterPro" id="IPR045899">
    <property type="entry name" value="ATL71-like"/>
</dbReference>
<feature type="domain" description="RING-type" evidence="3">
    <location>
        <begin position="103"/>
        <end position="145"/>
    </location>
</feature>
<evidence type="ECO:0000256" key="2">
    <source>
        <dbReference type="SAM" id="Phobius"/>
    </source>
</evidence>
<comment type="caution">
    <text evidence="4">The sequence shown here is derived from an EMBL/GenBank/DDBJ whole genome shotgun (WGS) entry which is preliminary data.</text>
</comment>
<dbReference type="GO" id="GO:0008270">
    <property type="term" value="F:zinc ion binding"/>
    <property type="evidence" value="ECO:0007669"/>
    <property type="project" value="UniProtKB-KW"/>
</dbReference>
<dbReference type="SMART" id="SM00184">
    <property type="entry name" value="RING"/>
    <property type="match status" value="1"/>
</dbReference>
<protein>
    <recommendedName>
        <fullName evidence="3">RING-type domain-containing protein</fullName>
    </recommendedName>
</protein>
<keyword evidence="2" id="KW-1133">Transmembrane helix</keyword>
<evidence type="ECO:0000313" key="4">
    <source>
        <dbReference type="EMBL" id="KAF3446482.1"/>
    </source>
</evidence>
<keyword evidence="1" id="KW-0479">Metal-binding</keyword>
<accession>A0A8K0MHX8</accession>
<keyword evidence="2" id="KW-0472">Membrane</keyword>
<keyword evidence="2" id="KW-0812">Transmembrane</keyword>
<dbReference type="Gene3D" id="3.30.40.10">
    <property type="entry name" value="Zinc/RING finger domain, C3HC4 (zinc finger)"/>
    <property type="match status" value="1"/>
</dbReference>
<keyword evidence="5" id="KW-1185">Reference proteome</keyword>
<dbReference type="EMBL" id="VOIH02000005">
    <property type="protein sequence ID" value="KAF3446482.1"/>
    <property type="molecule type" value="Genomic_DNA"/>
</dbReference>
<evidence type="ECO:0000313" key="5">
    <source>
        <dbReference type="Proteomes" id="UP000796880"/>
    </source>
</evidence>
<dbReference type="AlphaFoldDB" id="A0A8K0MHX8"/>
<name>A0A8K0MHX8_9ROSA</name>
<organism evidence="4 5">
    <name type="scientific">Rhamnella rubrinervis</name>
    <dbReference type="NCBI Taxonomy" id="2594499"/>
    <lineage>
        <taxon>Eukaryota</taxon>
        <taxon>Viridiplantae</taxon>
        <taxon>Streptophyta</taxon>
        <taxon>Embryophyta</taxon>
        <taxon>Tracheophyta</taxon>
        <taxon>Spermatophyta</taxon>
        <taxon>Magnoliopsida</taxon>
        <taxon>eudicotyledons</taxon>
        <taxon>Gunneridae</taxon>
        <taxon>Pentapetalae</taxon>
        <taxon>rosids</taxon>
        <taxon>fabids</taxon>
        <taxon>Rosales</taxon>
        <taxon>Rhamnaceae</taxon>
        <taxon>rhamnoid group</taxon>
        <taxon>Rhamneae</taxon>
        <taxon>Rhamnella</taxon>
    </lineage>
</organism>
<dbReference type="InterPro" id="IPR001841">
    <property type="entry name" value="Znf_RING"/>
</dbReference>
<sequence length="167" mass="18113">MDFPPGYSDNNRVMGGLGSGIEVLISFLTMIIIITLTSYCITRIRIAALPPHYSSSPFTSNTSQGTVSTVVEVGLDEATLRGFPKLLYSKTKLRNGNSTVFCCSVCLADYKESDVLRMLPDCGHVFHLKCVDSWLRIHPSCPMCRNSPNGLTGPLAGEVPVPSRATV</sequence>
<keyword evidence="1" id="KW-0863">Zinc-finger</keyword>
<dbReference type="PANTHER" id="PTHR46719">
    <property type="entry name" value="TRANSCRIPTION FACTOR C2H2 FAMILY-RELATED"/>
    <property type="match status" value="1"/>
</dbReference>